<name>A0A919V3I7_9ACTN</name>
<accession>A0A919V3I7</accession>
<protein>
    <submittedName>
        <fullName evidence="2">Uncharacterized protein</fullName>
    </submittedName>
</protein>
<dbReference type="AlphaFoldDB" id="A0A919V3I7"/>
<dbReference type="EMBL" id="BOOW01000007">
    <property type="protein sequence ID" value="GII90990.1"/>
    <property type="molecule type" value="Genomic_DNA"/>
</dbReference>
<proteinExistence type="predicted"/>
<gene>
    <name evidence="2" type="ORF">Ssi02_12210</name>
</gene>
<feature type="region of interest" description="Disordered" evidence="1">
    <location>
        <begin position="294"/>
        <end position="331"/>
    </location>
</feature>
<evidence type="ECO:0000256" key="1">
    <source>
        <dbReference type="SAM" id="MobiDB-lite"/>
    </source>
</evidence>
<comment type="caution">
    <text evidence="2">The sequence shown here is derived from an EMBL/GenBank/DDBJ whole genome shotgun (WGS) entry which is preliminary data.</text>
</comment>
<sequence length="331" mass="36753">MFTACFSLLVSYASTGTPERQSGADSFTALISAYGDPKDNALIQKAESTLVANCMRRRGFRYVAGSVKPRDKEDVQRQFRPATNDDIETSRREGYGIHAMPDKQAQADPNGDYLKALSADRRKLWLRAHRGTGKTISAAVPSGSGSYGTPSSGCLAQARQALYGNLNSYVTAQAAMKTFNAPVTAATESDPEVVKVMRQWSRCMARRGFQFDEWEEAHKAASELYGEIRRPLPEPVPQEIEIAVADAECSAETGKSAVERTRYSYHQAKLLKEQEAQINAYRKMRERALAKAKDVLGKHAGQKRQPRSRQCADCTKGMRSNSSWRDVRNAR</sequence>
<evidence type="ECO:0000313" key="3">
    <source>
        <dbReference type="Proteomes" id="UP000606172"/>
    </source>
</evidence>
<evidence type="ECO:0000313" key="2">
    <source>
        <dbReference type="EMBL" id="GII90990.1"/>
    </source>
</evidence>
<keyword evidence="3" id="KW-1185">Reference proteome</keyword>
<organism evidence="2 3">
    <name type="scientific">Sinosporangium siamense</name>
    <dbReference type="NCBI Taxonomy" id="1367973"/>
    <lineage>
        <taxon>Bacteria</taxon>
        <taxon>Bacillati</taxon>
        <taxon>Actinomycetota</taxon>
        <taxon>Actinomycetes</taxon>
        <taxon>Streptosporangiales</taxon>
        <taxon>Streptosporangiaceae</taxon>
        <taxon>Sinosporangium</taxon>
    </lineage>
</organism>
<dbReference type="Proteomes" id="UP000606172">
    <property type="component" value="Unassembled WGS sequence"/>
</dbReference>
<reference evidence="2" key="1">
    <citation type="submission" date="2021-01" db="EMBL/GenBank/DDBJ databases">
        <title>Whole genome shotgun sequence of Sinosporangium siamense NBRC 109515.</title>
        <authorList>
            <person name="Komaki H."/>
            <person name="Tamura T."/>
        </authorList>
    </citation>
    <scope>NUCLEOTIDE SEQUENCE</scope>
    <source>
        <strain evidence="2">NBRC 109515</strain>
    </source>
</reference>